<dbReference type="SUPFAM" id="SSF50129">
    <property type="entry name" value="GroES-like"/>
    <property type="match status" value="1"/>
</dbReference>
<evidence type="ECO:0000313" key="4">
    <source>
        <dbReference type="EMBL" id="QDU36470.1"/>
    </source>
</evidence>
<dbReference type="InterPro" id="IPR036291">
    <property type="entry name" value="NAD(P)-bd_dom_sf"/>
</dbReference>
<keyword evidence="1" id="KW-0521">NADP</keyword>
<dbReference type="Proteomes" id="UP000320496">
    <property type="component" value="Chromosome"/>
</dbReference>
<dbReference type="CDD" id="cd05282">
    <property type="entry name" value="ETR_like"/>
    <property type="match status" value="1"/>
</dbReference>
<dbReference type="EMBL" id="CP036275">
    <property type="protein sequence ID" value="QDU36470.1"/>
    <property type="molecule type" value="Genomic_DNA"/>
</dbReference>
<dbReference type="InterPro" id="IPR020843">
    <property type="entry name" value="ER"/>
</dbReference>
<sequence>MRAAQFEECGDPESVLTVREQPVPQPGPGQVRVRMLASPINPSDIMYVRGVYGRTPQLPATPGFEGVGVVEESGGGLLGRLIVGKRVCTLTADGGAWAEYAVVDAKKAIPLPSSLTDEQGATFFVNPATALIMTRKVLAVPKGEWLLQTAAGSALGKMVIRLGAHYGFRTINVVRRTEKADELKNLGADVVLVFDPERDSAEEFAKQVRELTAGGVQYAIDPVGGATGSAVVESLGNQASMLVYGTLSFEPLTFSPRALMGHLAGIRGFWLGPWMEQQSLPAKLRIVSEIKRLIASGILGTDVAESVPLDSIQTAVATAQESGREGKVLLQLGNGAVTG</sequence>
<dbReference type="InterPro" id="IPR013149">
    <property type="entry name" value="ADH-like_C"/>
</dbReference>
<feature type="domain" description="Enoyl reductase (ER)" evidence="3">
    <location>
        <begin position="10"/>
        <end position="330"/>
    </location>
</feature>
<dbReference type="Pfam" id="PF00107">
    <property type="entry name" value="ADH_zinc_N"/>
    <property type="match status" value="1"/>
</dbReference>
<keyword evidence="5" id="KW-1185">Reference proteome</keyword>
<evidence type="ECO:0000256" key="2">
    <source>
        <dbReference type="ARBA" id="ARBA00023002"/>
    </source>
</evidence>
<dbReference type="InterPro" id="IPR013154">
    <property type="entry name" value="ADH-like_N"/>
</dbReference>
<organism evidence="4 5">
    <name type="scientific">Maioricimonas rarisocia</name>
    <dbReference type="NCBI Taxonomy" id="2528026"/>
    <lineage>
        <taxon>Bacteria</taxon>
        <taxon>Pseudomonadati</taxon>
        <taxon>Planctomycetota</taxon>
        <taxon>Planctomycetia</taxon>
        <taxon>Planctomycetales</taxon>
        <taxon>Planctomycetaceae</taxon>
        <taxon>Maioricimonas</taxon>
    </lineage>
</organism>
<accession>A0A517Z1X4</accession>
<dbReference type="Gene3D" id="3.40.50.720">
    <property type="entry name" value="NAD(P)-binding Rossmann-like Domain"/>
    <property type="match status" value="1"/>
</dbReference>
<dbReference type="KEGG" id="mri:Mal4_07560"/>
<evidence type="ECO:0000313" key="5">
    <source>
        <dbReference type="Proteomes" id="UP000320496"/>
    </source>
</evidence>
<dbReference type="SMART" id="SM00829">
    <property type="entry name" value="PKS_ER"/>
    <property type="match status" value="1"/>
</dbReference>
<dbReference type="RefSeq" id="WP_145367128.1">
    <property type="nucleotide sequence ID" value="NZ_CP036275.1"/>
</dbReference>
<dbReference type="OrthoDB" id="9787435at2"/>
<dbReference type="EC" id="1.1.1.1" evidence="4"/>
<dbReference type="Gene3D" id="3.90.180.10">
    <property type="entry name" value="Medium-chain alcohol dehydrogenases, catalytic domain"/>
    <property type="match status" value="1"/>
</dbReference>
<dbReference type="GO" id="GO:0016651">
    <property type="term" value="F:oxidoreductase activity, acting on NAD(P)H"/>
    <property type="evidence" value="ECO:0007669"/>
    <property type="project" value="TreeGrafter"/>
</dbReference>
<dbReference type="InterPro" id="IPR011032">
    <property type="entry name" value="GroES-like_sf"/>
</dbReference>
<evidence type="ECO:0000259" key="3">
    <source>
        <dbReference type="SMART" id="SM00829"/>
    </source>
</evidence>
<dbReference type="AlphaFoldDB" id="A0A517Z1X4"/>
<keyword evidence="2 4" id="KW-0560">Oxidoreductase</keyword>
<dbReference type="SUPFAM" id="SSF51735">
    <property type="entry name" value="NAD(P)-binding Rossmann-fold domains"/>
    <property type="match status" value="1"/>
</dbReference>
<dbReference type="GO" id="GO:0004022">
    <property type="term" value="F:alcohol dehydrogenase (NAD+) activity"/>
    <property type="evidence" value="ECO:0007669"/>
    <property type="project" value="UniProtKB-EC"/>
</dbReference>
<dbReference type="Pfam" id="PF08240">
    <property type="entry name" value="ADH_N"/>
    <property type="match status" value="1"/>
</dbReference>
<proteinExistence type="predicted"/>
<dbReference type="PANTHER" id="PTHR48106:SF2">
    <property type="entry name" value="ZN2+-BINDING DEHYDROGENASE"/>
    <property type="match status" value="1"/>
</dbReference>
<dbReference type="PANTHER" id="PTHR48106">
    <property type="entry name" value="QUINONE OXIDOREDUCTASE PIG3-RELATED"/>
    <property type="match status" value="1"/>
</dbReference>
<evidence type="ECO:0000256" key="1">
    <source>
        <dbReference type="ARBA" id="ARBA00022857"/>
    </source>
</evidence>
<reference evidence="4 5" key="1">
    <citation type="submission" date="2019-02" db="EMBL/GenBank/DDBJ databases">
        <title>Deep-cultivation of Planctomycetes and their phenomic and genomic characterization uncovers novel biology.</title>
        <authorList>
            <person name="Wiegand S."/>
            <person name="Jogler M."/>
            <person name="Boedeker C."/>
            <person name="Pinto D."/>
            <person name="Vollmers J."/>
            <person name="Rivas-Marin E."/>
            <person name="Kohn T."/>
            <person name="Peeters S.H."/>
            <person name="Heuer A."/>
            <person name="Rast P."/>
            <person name="Oberbeckmann S."/>
            <person name="Bunk B."/>
            <person name="Jeske O."/>
            <person name="Meyerdierks A."/>
            <person name="Storesund J.E."/>
            <person name="Kallscheuer N."/>
            <person name="Luecker S."/>
            <person name="Lage O.M."/>
            <person name="Pohl T."/>
            <person name="Merkel B.J."/>
            <person name="Hornburger P."/>
            <person name="Mueller R.-W."/>
            <person name="Bruemmer F."/>
            <person name="Labrenz M."/>
            <person name="Spormann A.M."/>
            <person name="Op den Camp H."/>
            <person name="Overmann J."/>
            <person name="Amann R."/>
            <person name="Jetten M.S.M."/>
            <person name="Mascher T."/>
            <person name="Medema M.H."/>
            <person name="Devos D.P."/>
            <person name="Kaster A.-K."/>
            <person name="Ovreas L."/>
            <person name="Rohde M."/>
            <person name="Galperin M.Y."/>
            <person name="Jogler C."/>
        </authorList>
    </citation>
    <scope>NUCLEOTIDE SEQUENCE [LARGE SCALE GENOMIC DNA]</scope>
    <source>
        <strain evidence="4 5">Mal4</strain>
    </source>
</reference>
<gene>
    <name evidence="4" type="primary">adhT_1</name>
    <name evidence="4" type="ORF">Mal4_07560</name>
</gene>
<dbReference type="GO" id="GO:0070402">
    <property type="term" value="F:NADPH binding"/>
    <property type="evidence" value="ECO:0007669"/>
    <property type="project" value="TreeGrafter"/>
</dbReference>
<protein>
    <submittedName>
        <fullName evidence="4">Alcohol dehydrogenase</fullName>
        <ecNumber evidence="4">1.1.1.1</ecNumber>
    </submittedName>
</protein>
<name>A0A517Z1X4_9PLAN</name>